<dbReference type="PANTHER" id="PTHR31126">
    <property type="entry name" value="TYROSINE-PROTEIN PHOSPHATASE"/>
    <property type="match status" value="1"/>
</dbReference>
<gene>
    <name evidence="3" type="ORF">ACFQ11_20800</name>
</gene>
<evidence type="ECO:0000256" key="1">
    <source>
        <dbReference type="ARBA" id="ARBA00009580"/>
    </source>
</evidence>
<dbReference type="InterPro" id="IPR029021">
    <property type="entry name" value="Prot-tyrosine_phosphatase-like"/>
</dbReference>
<comment type="similarity">
    <text evidence="1">Belongs to the protein-tyrosine phosphatase family.</text>
</comment>
<dbReference type="RefSeq" id="WP_378301044.1">
    <property type="nucleotide sequence ID" value="NZ_JBHTJA010000043.1"/>
</dbReference>
<evidence type="ECO:0000256" key="2">
    <source>
        <dbReference type="SAM" id="SignalP"/>
    </source>
</evidence>
<dbReference type="Proteomes" id="UP001596972">
    <property type="component" value="Unassembled WGS sequence"/>
</dbReference>
<proteinExistence type="inferred from homology"/>
<dbReference type="InterPro" id="IPR026893">
    <property type="entry name" value="Tyr/Ser_Pase_IphP-type"/>
</dbReference>
<organism evidence="3 4">
    <name type="scientific">Actinomadura sediminis</name>
    <dbReference type="NCBI Taxonomy" id="1038904"/>
    <lineage>
        <taxon>Bacteria</taxon>
        <taxon>Bacillati</taxon>
        <taxon>Actinomycetota</taxon>
        <taxon>Actinomycetes</taxon>
        <taxon>Streptosporangiales</taxon>
        <taxon>Thermomonosporaceae</taxon>
        <taxon>Actinomadura</taxon>
    </lineage>
</organism>
<dbReference type="SUPFAM" id="SSF52799">
    <property type="entry name" value="(Phosphotyrosine protein) phosphatases II"/>
    <property type="match status" value="1"/>
</dbReference>
<reference evidence="4" key="1">
    <citation type="journal article" date="2019" name="Int. J. Syst. Evol. Microbiol.">
        <title>The Global Catalogue of Microorganisms (GCM) 10K type strain sequencing project: providing services to taxonomists for standard genome sequencing and annotation.</title>
        <authorList>
            <consortium name="The Broad Institute Genomics Platform"/>
            <consortium name="The Broad Institute Genome Sequencing Center for Infectious Disease"/>
            <person name="Wu L."/>
            <person name="Ma J."/>
        </authorList>
    </citation>
    <scope>NUCLEOTIDE SEQUENCE [LARGE SCALE GENOMIC DNA]</scope>
    <source>
        <strain evidence="4">JCM 31202</strain>
    </source>
</reference>
<accession>A0ABW3ETV0</accession>
<evidence type="ECO:0000313" key="3">
    <source>
        <dbReference type="EMBL" id="MFD0902852.1"/>
    </source>
</evidence>
<comment type="caution">
    <text evidence="3">The sequence shown here is derived from an EMBL/GenBank/DDBJ whole genome shotgun (WGS) entry which is preliminary data.</text>
</comment>
<protein>
    <submittedName>
        <fullName evidence="3">Tyrosine-protein phosphatase</fullName>
    </submittedName>
</protein>
<evidence type="ECO:0000313" key="4">
    <source>
        <dbReference type="Proteomes" id="UP001596972"/>
    </source>
</evidence>
<name>A0ABW3ETV0_9ACTN</name>
<dbReference type="EMBL" id="JBHTJA010000043">
    <property type="protein sequence ID" value="MFD0902852.1"/>
    <property type="molecule type" value="Genomic_DNA"/>
</dbReference>
<dbReference type="Pfam" id="PF13350">
    <property type="entry name" value="Y_phosphatase3"/>
    <property type="match status" value="1"/>
</dbReference>
<sequence length="306" mass="33273">MRRTPVIAAVALAAPLFTVPSALAAPSAPPAVVQRHGGHGPASRLAGVEGTVNFRDLGGYETYFHARVRSGAIFRADALNHVTDAGRARLAELGVEHVVDFRTPLEVSTDGPDLLPDGLRATARPVGDGGMFATVNAVIGSKDPARQEAVLGDGRGAAIMRNLYRTFVTDPESAAAFGRTLREAADRSRTPMVFHCTSGKDRTGWTSYLLLRAVGVPHRTAMHDYLLSNEYRAEADAAVRARLEAAGYMKNAELLKPIQDVRPEYLEAALEVVRREYGSVERYLREGLGIDGRTRARLRHNLLIRR</sequence>
<dbReference type="PANTHER" id="PTHR31126:SF1">
    <property type="entry name" value="TYROSINE SPECIFIC PROTEIN PHOSPHATASES DOMAIN-CONTAINING PROTEIN"/>
    <property type="match status" value="1"/>
</dbReference>
<keyword evidence="4" id="KW-1185">Reference proteome</keyword>
<dbReference type="InterPro" id="IPR016130">
    <property type="entry name" value="Tyr_Pase_AS"/>
</dbReference>
<keyword evidence="2" id="KW-0732">Signal</keyword>
<feature type="signal peptide" evidence="2">
    <location>
        <begin position="1"/>
        <end position="24"/>
    </location>
</feature>
<dbReference type="PROSITE" id="PS00383">
    <property type="entry name" value="TYR_PHOSPHATASE_1"/>
    <property type="match status" value="1"/>
</dbReference>
<dbReference type="Gene3D" id="3.90.190.10">
    <property type="entry name" value="Protein tyrosine phosphatase superfamily"/>
    <property type="match status" value="1"/>
</dbReference>
<feature type="chain" id="PRO_5045968424" evidence="2">
    <location>
        <begin position="25"/>
        <end position="306"/>
    </location>
</feature>